<protein>
    <submittedName>
        <fullName evidence="1">Uncharacterized protein</fullName>
    </submittedName>
</protein>
<dbReference type="Proteomes" id="UP001164286">
    <property type="component" value="Unassembled WGS sequence"/>
</dbReference>
<reference evidence="1" key="1">
    <citation type="journal article" date="2022" name="G3 (Bethesda)">
        <title>High quality genome of the basidiomycete yeast Dioszegia hungarica PDD-24b-2 isolated from cloud water.</title>
        <authorList>
            <person name="Jarrige D."/>
            <person name="Haridas S."/>
            <person name="Bleykasten-Grosshans C."/>
            <person name="Joly M."/>
            <person name="Nadalig T."/>
            <person name="Sancelme M."/>
            <person name="Vuilleumier S."/>
            <person name="Grigoriev I.V."/>
            <person name="Amato P."/>
            <person name="Bringel F."/>
        </authorList>
    </citation>
    <scope>NUCLEOTIDE SEQUENCE</scope>
    <source>
        <strain evidence="1">PDD-24b-2</strain>
    </source>
</reference>
<dbReference type="GeneID" id="77732796"/>
<comment type="caution">
    <text evidence="1">The sequence shown here is derived from an EMBL/GenBank/DDBJ whole genome shotgun (WGS) entry which is preliminary data.</text>
</comment>
<sequence length="479" mass="54052">MAPSRRSTASSASTQTRSNQIASIEEFLGKLTPEMYARMSPEQQMGVAHLASAMYSPMREPEDEFLGNLKASREGIRALIQDSYAPNSSGNSIQYAADRSYQTKCRLEHIRHAIGLHNLRKPGKEYKGDDACLTNFGVYSAKRANDERMELESQGKWEFPTMVGCSSAWRCEQTGRELFESIDKREAELEAQGLLVDPILKFIHWAAREEISSQFKHGQKGAYGASFVAKDRDFGRYLGDDIRHLNGESATHPDQDLFRDKDGKPYCNEEGAIERMSTQYLPNVMGLASEYHRHTGTDSFKLTSLCHADTSTGFFKDLIDMRYKKPLEKNHEDFKAWGQKWMAYEKTKDSDTGSMLLTERNRLGSERQRLVTEREHLKSQVKFYNTTAHDVLFTVETDANEELSLVENESGNLFDFEFHPGREYQLAQWAEDFRRDHPGVDPDEPSEFAPIKSDCSTATANVSASTATSALSSDATASA</sequence>
<dbReference type="AlphaFoldDB" id="A0AA38LX62"/>
<name>A0AA38LX62_9TREE</name>
<dbReference type="EMBL" id="JAKWFO010000005">
    <property type="protein sequence ID" value="KAI9637036.1"/>
    <property type="molecule type" value="Genomic_DNA"/>
</dbReference>
<evidence type="ECO:0000313" key="1">
    <source>
        <dbReference type="EMBL" id="KAI9637036.1"/>
    </source>
</evidence>
<keyword evidence="2" id="KW-1185">Reference proteome</keyword>
<organism evidence="1 2">
    <name type="scientific">Dioszegia hungarica</name>
    <dbReference type="NCBI Taxonomy" id="4972"/>
    <lineage>
        <taxon>Eukaryota</taxon>
        <taxon>Fungi</taxon>
        <taxon>Dikarya</taxon>
        <taxon>Basidiomycota</taxon>
        <taxon>Agaricomycotina</taxon>
        <taxon>Tremellomycetes</taxon>
        <taxon>Tremellales</taxon>
        <taxon>Bulleribasidiaceae</taxon>
        <taxon>Dioszegia</taxon>
    </lineage>
</organism>
<dbReference type="RefSeq" id="XP_052946813.1">
    <property type="nucleotide sequence ID" value="XM_053093591.1"/>
</dbReference>
<proteinExistence type="predicted"/>
<evidence type="ECO:0000313" key="2">
    <source>
        <dbReference type="Proteomes" id="UP001164286"/>
    </source>
</evidence>
<gene>
    <name evidence="1" type="ORF">MKK02DRAFT_45746</name>
</gene>
<accession>A0AA38LX62</accession>